<keyword evidence="4" id="KW-1185">Reference proteome</keyword>
<proteinExistence type="predicted"/>
<evidence type="ECO:0000313" key="4">
    <source>
        <dbReference type="Proteomes" id="UP000030686"/>
    </source>
</evidence>
<feature type="transmembrane region" description="Helical" evidence="2">
    <location>
        <begin position="49"/>
        <end position="67"/>
    </location>
</feature>
<keyword evidence="2" id="KW-0472">Membrane</keyword>
<dbReference type="AlphaFoldDB" id="W6QDT2"/>
<sequence length="68" mass="6947">MASNIPNTINIVDVLPAPSLPTSTTQSTSSRSASGTSRSASQQVLTQSGFWAVWIVVVGLLGGAGFII</sequence>
<keyword evidence="2" id="KW-0812">Transmembrane</keyword>
<reference evidence="3" key="1">
    <citation type="journal article" date="2014" name="Nat. Commun.">
        <title>Multiple recent horizontal transfers of a large genomic region in cheese making fungi.</title>
        <authorList>
            <person name="Cheeseman K."/>
            <person name="Ropars J."/>
            <person name="Renault P."/>
            <person name="Dupont J."/>
            <person name="Gouzy J."/>
            <person name="Branca A."/>
            <person name="Abraham A.L."/>
            <person name="Ceppi M."/>
            <person name="Conseiller E."/>
            <person name="Debuchy R."/>
            <person name="Malagnac F."/>
            <person name="Goarin A."/>
            <person name="Silar P."/>
            <person name="Lacoste S."/>
            <person name="Sallet E."/>
            <person name="Bensimon A."/>
            <person name="Giraud T."/>
            <person name="Brygoo Y."/>
        </authorList>
    </citation>
    <scope>NUCLEOTIDE SEQUENCE [LARGE SCALE GENOMIC DNA]</scope>
    <source>
        <strain evidence="3">FM164</strain>
    </source>
</reference>
<dbReference type="EMBL" id="HG792017">
    <property type="protein sequence ID" value="CDM34650.1"/>
    <property type="molecule type" value="Genomic_DNA"/>
</dbReference>
<keyword evidence="2" id="KW-1133">Transmembrane helix</keyword>
<evidence type="ECO:0000256" key="2">
    <source>
        <dbReference type="SAM" id="Phobius"/>
    </source>
</evidence>
<organism evidence="3 4">
    <name type="scientific">Penicillium roqueforti (strain FM164)</name>
    <dbReference type="NCBI Taxonomy" id="1365484"/>
    <lineage>
        <taxon>Eukaryota</taxon>
        <taxon>Fungi</taxon>
        <taxon>Dikarya</taxon>
        <taxon>Ascomycota</taxon>
        <taxon>Pezizomycotina</taxon>
        <taxon>Eurotiomycetes</taxon>
        <taxon>Eurotiomycetidae</taxon>
        <taxon>Eurotiales</taxon>
        <taxon>Aspergillaceae</taxon>
        <taxon>Penicillium</taxon>
    </lineage>
</organism>
<protein>
    <submittedName>
        <fullName evidence="3">Genomic scaffold, ProqFM164S03</fullName>
    </submittedName>
</protein>
<feature type="region of interest" description="Disordered" evidence="1">
    <location>
        <begin position="18"/>
        <end position="38"/>
    </location>
</feature>
<name>W6QDT2_PENRF</name>
<dbReference type="Proteomes" id="UP000030686">
    <property type="component" value="Unassembled WGS sequence"/>
</dbReference>
<evidence type="ECO:0000256" key="1">
    <source>
        <dbReference type="SAM" id="MobiDB-lite"/>
    </source>
</evidence>
<gene>
    <name evidence="3" type="ORF">PROQFM164_S03g001375</name>
</gene>
<evidence type="ECO:0000313" key="3">
    <source>
        <dbReference type="EMBL" id="CDM34650.1"/>
    </source>
</evidence>
<accession>W6QDT2</accession>